<evidence type="ECO:0000313" key="3">
    <source>
        <dbReference type="Proteomes" id="UP001292571"/>
    </source>
</evidence>
<evidence type="ECO:0000313" key="2">
    <source>
        <dbReference type="EMBL" id="MEA1604631.1"/>
    </source>
</evidence>
<evidence type="ECO:0008006" key="4">
    <source>
        <dbReference type="Google" id="ProtNLM"/>
    </source>
</evidence>
<evidence type="ECO:0000256" key="1">
    <source>
        <dbReference type="SAM" id="SignalP"/>
    </source>
</evidence>
<accession>A0ABU5P4Q9</accession>
<name>A0ABU5P4Q9_9PSED</name>
<feature type="signal peptide" evidence="1">
    <location>
        <begin position="1"/>
        <end position="24"/>
    </location>
</feature>
<dbReference type="Proteomes" id="UP001292571">
    <property type="component" value="Unassembled WGS sequence"/>
</dbReference>
<sequence>MKTTTTLTRSLLMVCLLGLLSACGGSEPETQSEVESHGHAHD</sequence>
<dbReference type="RefSeq" id="WP_322948093.1">
    <property type="nucleotide sequence ID" value="NZ_JAYEET010000004.1"/>
</dbReference>
<keyword evidence="3" id="KW-1185">Reference proteome</keyword>
<reference evidence="2 3" key="1">
    <citation type="submission" date="2023-12" db="EMBL/GenBank/DDBJ databases">
        <title>Pseudomonas sp. T5W1.</title>
        <authorList>
            <person name="Maltman C."/>
        </authorList>
    </citation>
    <scope>NUCLEOTIDE SEQUENCE [LARGE SCALE GENOMIC DNA]</scope>
    <source>
        <strain evidence="2 3">T5W1</strain>
    </source>
</reference>
<dbReference type="EMBL" id="JAYEET010000004">
    <property type="protein sequence ID" value="MEA1604631.1"/>
    <property type="molecule type" value="Genomic_DNA"/>
</dbReference>
<protein>
    <recommendedName>
        <fullName evidence="4">Efflux transporter periplasmic adaptor subunit</fullName>
    </recommendedName>
</protein>
<gene>
    <name evidence="2" type="ORF">SOP97_02205</name>
</gene>
<comment type="caution">
    <text evidence="2">The sequence shown here is derived from an EMBL/GenBank/DDBJ whole genome shotgun (WGS) entry which is preliminary data.</text>
</comment>
<feature type="chain" id="PRO_5046630051" description="Efflux transporter periplasmic adaptor subunit" evidence="1">
    <location>
        <begin position="25"/>
        <end position="42"/>
    </location>
</feature>
<organism evidence="2 3">
    <name type="scientific">Pseudomonas spirodelae</name>
    <dbReference type="NCBI Taxonomy" id="3101751"/>
    <lineage>
        <taxon>Bacteria</taxon>
        <taxon>Pseudomonadati</taxon>
        <taxon>Pseudomonadota</taxon>
        <taxon>Gammaproteobacteria</taxon>
        <taxon>Pseudomonadales</taxon>
        <taxon>Pseudomonadaceae</taxon>
        <taxon>Pseudomonas</taxon>
    </lineage>
</organism>
<proteinExistence type="predicted"/>
<keyword evidence="1" id="KW-0732">Signal</keyword>
<dbReference type="PROSITE" id="PS51257">
    <property type="entry name" value="PROKAR_LIPOPROTEIN"/>
    <property type="match status" value="1"/>
</dbReference>